<evidence type="ECO:0000313" key="13">
    <source>
        <dbReference type="Proteomes" id="UP000588586"/>
    </source>
</evidence>
<keyword evidence="2" id="KW-0479">Metal-binding</keyword>
<evidence type="ECO:0000256" key="1">
    <source>
        <dbReference type="ARBA" id="ARBA00022485"/>
    </source>
</evidence>
<evidence type="ECO:0000256" key="9">
    <source>
        <dbReference type="ARBA" id="ARBA00023887"/>
    </source>
</evidence>
<evidence type="ECO:0000259" key="11">
    <source>
        <dbReference type="SMART" id="SM00986"/>
    </source>
</evidence>
<comment type="caution">
    <text evidence="12">The sequence shown here is derived from an EMBL/GenBank/DDBJ whole genome shotgun (WGS) entry which is preliminary data.</text>
</comment>
<reference evidence="12 13" key="1">
    <citation type="submission" date="2020-04" db="EMBL/GenBank/DDBJ databases">
        <title>Knoellia sp. isolate from air conditioner.</title>
        <authorList>
            <person name="Chea S."/>
            <person name="Kim D.-U."/>
        </authorList>
    </citation>
    <scope>NUCLEOTIDE SEQUENCE [LARGE SCALE GENOMIC DNA]</scope>
    <source>
        <strain evidence="12 13">DB2414S</strain>
    </source>
</reference>
<evidence type="ECO:0000256" key="5">
    <source>
        <dbReference type="ARBA" id="ARBA00023004"/>
    </source>
</evidence>
<evidence type="ECO:0000313" key="12">
    <source>
        <dbReference type="EMBL" id="NNM46567.1"/>
    </source>
</evidence>
<feature type="region of interest" description="Disordered" evidence="10">
    <location>
        <begin position="1"/>
        <end position="63"/>
    </location>
</feature>
<accession>A0A849HPN8</accession>
<dbReference type="GO" id="GO:0033958">
    <property type="term" value="F:DNA-deoxyinosine glycosylase activity"/>
    <property type="evidence" value="ECO:0007669"/>
    <property type="project" value="InterPro"/>
</dbReference>
<keyword evidence="6" id="KW-0411">Iron-sulfur</keyword>
<evidence type="ECO:0000256" key="4">
    <source>
        <dbReference type="ARBA" id="ARBA00022801"/>
    </source>
</evidence>
<dbReference type="PANTHER" id="PTHR33693">
    <property type="entry name" value="TYPE-5 URACIL-DNA GLYCOSYLASE"/>
    <property type="match status" value="1"/>
</dbReference>
<dbReference type="CDD" id="cd10031">
    <property type="entry name" value="UDG-F5_TTUDGB_like"/>
    <property type="match status" value="1"/>
</dbReference>
<sequence>MLASSLRAASDIPSRPSTARRHTVGRFGRVTSPAEPHPITGQEFTSPVPPGSGWPGDPATPATPVAHDAAQVIELARSSRDLAELDARTSVCRACPRLVAWREEVATTGRRASFADQPYWGRPVPSFGDPEPEVLVVGLAPAANGANRTGRMFTGDRSGDFLYAALYRAGFASQPDATASGDGLVLHGIRIAAPVHCAPPANKPTTQEKATCAGWLDRELELVGPTLRSVLVLGSIGWDAMLAAARRVGWEVPRPKPRFGHGAEAVLTQPDGREVRLVGSYHVSQQNTFTGKLTPAMLDAVVARLR</sequence>
<organism evidence="12 13">
    <name type="scientific">Knoellia koreensis</name>
    <dbReference type="NCBI Taxonomy" id="2730921"/>
    <lineage>
        <taxon>Bacteria</taxon>
        <taxon>Bacillati</taxon>
        <taxon>Actinomycetota</taxon>
        <taxon>Actinomycetes</taxon>
        <taxon>Micrococcales</taxon>
        <taxon>Intrasporangiaceae</taxon>
        <taxon>Knoellia</taxon>
    </lineage>
</organism>
<comment type="similarity">
    <text evidence="8">Belongs to the uracil-DNA glycosylase (UDG) superfamily. Type 5 (UDGb) family.</text>
</comment>
<keyword evidence="4" id="KW-0378">Hydrolase</keyword>
<gene>
    <name evidence="12" type="ORF">HJG52_11190</name>
</gene>
<dbReference type="SMART" id="SM00986">
    <property type="entry name" value="UDG"/>
    <property type="match status" value="1"/>
</dbReference>
<dbReference type="Pfam" id="PF03167">
    <property type="entry name" value="UDG"/>
    <property type="match status" value="1"/>
</dbReference>
<keyword evidence="3" id="KW-0227">DNA damage</keyword>
<dbReference type="InterPro" id="IPR051536">
    <property type="entry name" value="UDG_Type-4/5"/>
</dbReference>
<dbReference type="InterPro" id="IPR044147">
    <property type="entry name" value="UdgB-like"/>
</dbReference>
<evidence type="ECO:0000256" key="2">
    <source>
        <dbReference type="ARBA" id="ARBA00022723"/>
    </source>
</evidence>
<dbReference type="GO" id="GO:0046872">
    <property type="term" value="F:metal ion binding"/>
    <property type="evidence" value="ECO:0007669"/>
    <property type="project" value="UniProtKB-KW"/>
</dbReference>
<dbReference type="Gene3D" id="3.40.470.10">
    <property type="entry name" value="Uracil-DNA glycosylase-like domain"/>
    <property type="match status" value="1"/>
</dbReference>
<evidence type="ECO:0000256" key="7">
    <source>
        <dbReference type="ARBA" id="ARBA00023204"/>
    </source>
</evidence>
<protein>
    <recommendedName>
        <fullName evidence="9">Type-5 uracil-DNA glycosylase</fullName>
    </recommendedName>
</protein>
<evidence type="ECO:0000256" key="8">
    <source>
        <dbReference type="ARBA" id="ARBA00023779"/>
    </source>
</evidence>
<dbReference type="AlphaFoldDB" id="A0A849HPN8"/>
<dbReference type="GO" id="GO:0006284">
    <property type="term" value="P:base-excision repair"/>
    <property type="evidence" value="ECO:0007669"/>
    <property type="project" value="InterPro"/>
</dbReference>
<dbReference type="Proteomes" id="UP000588586">
    <property type="component" value="Unassembled WGS sequence"/>
</dbReference>
<feature type="domain" description="Uracil-DNA glycosylase-like" evidence="11">
    <location>
        <begin position="125"/>
        <end position="302"/>
    </location>
</feature>
<evidence type="ECO:0000256" key="3">
    <source>
        <dbReference type="ARBA" id="ARBA00022763"/>
    </source>
</evidence>
<dbReference type="InterPro" id="IPR005122">
    <property type="entry name" value="Uracil-DNA_glycosylase-like"/>
</dbReference>
<keyword evidence="1" id="KW-0004">4Fe-4S</keyword>
<proteinExistence type="inferred from homology"/>
<dbReference type="SMART" id="SM00987">
    <property type="entry name" value="UreE_C"/>
    <property type="match status" value="1"/>
</dbReference>
<dbReference type="GO" id="GO:0004844">
    <property type="term" value="F:uracil DNA N-glycosylase activity"/>
    <property type="evidence" value="ECO:0007669"/>
    <property type="project" value="InterPro"/>
</dbReference>
<dbReference type="GO" id="GO:0051539">
    <property type="term" value="F:4 iron, 4 sulfur cluster binding"/>
    <property type="evidence" value="ECO:0007669"/>
    <property type="project" value="UniProtKB-KW"/>
</dbReference>
<dbReference type="EMBL" id="JABEPQ010000002">
    <property type="protein sequence ID" value="NNM46567.1"/>
    <property type="molecule type" value="Genomic_DNA"/>
</dbReference>
<dbReference type="InterPro" id="IPR036895">
    <property type="entry name" value="Uracil-DNA_glycosylase-like_sf"/>
</dbReference>
<name>A0A849HPN8_9MICO</name>
<dbReference type="PANTHER" id="PTHR33693:SF3">
    <property type="entry name" value="TYPE-5 URACIL-DNA GLYCOSYLASE"/>
    <property type="match status" value="1"/>
</dbReference>
<evidence type="ECO:0000256" key="10">
    <source>
        <dbReference type="SAM" id="MobiDB-lite"/>
    </source>
</evidence>
<keyword evidence="13" id="KW-1185">Reference proteome</keyword>
<keyword evidence="5" id="KW-0408">Iron</keyword>
<keyword evidence="7" id="KW-0234">DNA repair</keyword>
<evidence type="ECO:0000256" key="6">
    <source>
        <dbReference type="ARBA" id="ARBA00023014"/>
    </source>
</evidence>
<dbReference type="SUPFAM" id="SSF52141">
    <property type="entry name" value="Uracil-DNA glycosylase-like"/>
    <property type="match status" value="1"/>
</dbReference>